<evidence type="ECO:0000313" key="5">
    <source>
        <dbReference type="Proteomes" id="UP001626550"/>
    </source>
</evidence>
<dbReference type="PANTHER" id="PTHR12442">
    <property type="entry name" value="DYNEIN INTERMEDIATE CHAIN"/>
    <property type="match status" value="1"/>
</dbReference>
<protein>
    <submittedName>
        <fullName evidence="4">Cytoplasmic dynein 1 intermediate chain 1</fullName>
    </submittedName>
</protein>
<organism evidence="4 5">
    <name type="scientific">Cichlidogyrus casuarinus</name>
    <dbReference type="NCBI Taxonomy" id="1844966"/>
    <lineage>
        <taxon>Eukaryota</taxon>
        <taxon>Metazoa</taxon>
        <taxon>Spiralia</taxon>
        <taxon>Lophotrochozoa</taxon>
        <taxon>Platyhelminthes</taxon>
        <taxon>Monogenea</taxon>
        <taxon>Monopisthocotylea</taxon>
        <taxon>Dactylogyridea</taxon>
        <taxon>Ancyrocephalidae</taxon>
        <taxon>Cichlidogyrus</taxon>
    </lineage>
</organism>
<dbReference type="Gene3D" id="2.130.10.10">
    <property type="entry name" value="YVTN repeat-like/Quinoprotein amine dehydrogenase"/>
    <property type="match status" value="1"/>
</dbReference>
<dbReference type="EMBL" id="JBJKFK010000406">
    <property type="protein sequence ID" value="KAL3317271.1"/>
    <property type="molecule type" value="Genomic_DNA"/>
</dbReference>
<name>A0ABD2QFX5_9PLAT</name>
<reference evidence="4 5" key="1">
    <citation type="submission" date="2024-11" db="EMBL/GenBank/DDBJ databases">
        <title>Adaptive evolution of stress response genes in parasites aligns with host niche diversity.</title>
        <authorList>
            <person name="Hahn C."/>
            <person name="Resl P."/>
        </authorList>
    </citation>
    <scope>NUCLEOTIDE SEQUENCE [LARGE SCALE GENOMIC DNA]</scope>
    <source>
        <strain evidence="4">EGGRZ-B1_66</strain>
        <tissue evidence="4">Body</tissue>
    </source>
</reference>
<evidence type="ECO:0000256" key="2">
    <source>
        <dbReference type="ARBA" id="ARBA00022574"/>
    </source>
</evidence>
<proteinExistence type="predicted"/>
<dbReference type="Proteomes" id="UP001626550">
    <property type="component" value="Unassembled WGS sequence"/>
</dbReference>
<sequence length="232" mass="26246">MGMYEINSFQMSPGVDFPSVTLVQPKLSDIDEQLMKQKKKSESILMYPLSSDVDLLGTDCFKVSFTAEEVSSIEKSEAYLGFLNRAINRVISEMNTPNIIFKDYTGADLEDEFDLLQKPFMTEGPVFYDEFWCKDRCISSLSWSPRHSELIAVSYMENANALHQPPGVVLLWNTRLDKGVPETVLHSQSPVTEIIFAPFQPNLLIGGTYEGIVNVWDTRYGVSKCIDNFARS</sequence>
<dbReference type="AlphaFoldDB" id="A0ABD2QFX5"/>
<dbReference type="InterPro" id="IPR036322">
    <property type="entry name" value="WD40_repeat_dom_sf"/>
</dbReference>
<evidence type="ECO:0000313" key="4">
    <source>
        <dbReference type="EMBL" id="KAL3317271.1"/>
    </source>
</evidence>
<comment type="caution">
    <text evidence="4">The sequence shown here is derived from an EMBL/GenBank/DDBJ whole genome shotgun (WGS) entry which is preliminary data.</text>
</comment>
<evidence type="ECO:0000256" key="1">
    <source>
        <dbReference type="ARBA" id="ARBA00022490"/>
    </source>
</evidence>
<keyword evidence="2" id="KW-0853">WD repeat</keyword>
<dbReference type="SUPFAM" id="SSF50978">
    <property type="entry name" value="WD40 repeat-like"/>
    <property type="match status" value="1"/>
</dbReference>
<dbReference type="InterPro" id="IPR015943">
    <property type="entry name" value="WD40/YVTN_repeat-like_dom_sf"/>
</dbReference>
<keyword evidence="1" id="KW-0963">Cytoplasm</keyword>
<accession>A0ABD2QFX5</accession>
<keyword evidence="3" id="KW-0677">Repeat</keyword>
<keyword evidence="5" id="KW-1185">Reference proteome</keyword>
<evidence type="ECO:0000256" key="3">
    <source>
        <dbReference type="ARBA" id="ARBA00022737"/>
    </source>
</evidence>
<dbReference type="InterPro" id="IPR050687">
    <property type="entry name" value="Dynein_IC"/>
</dbReference>
<gene>
    <name evidence="4" type="primary">DYNC1I1</name>
    <name evidence="4" type="ORF">Ciccas_004068</name>
</gene>
<dbReference type="PANTHER" id="PTHR12442:SF22">
    <property type="entry name" value="CYTOPLASMIC DYNEIN 1 INTERMEDIATE CHAIN-RELATED"/>
    <property type="match status" value="1"/>
</dbReference>